<evidence type="ECO:0000256" key="1">
    <source>
        <dbReference type="SAM" id="MobiDB-lite"/>
    </source>
</evidence>
<dbReference type="AlphaFoldDB" id="A0A067P5B0"/>
<sequence length="546" mass="60872">MSNATGSLLTPPLTSDEQFNQPNTPIDISGKTAPKPLLARPLSDSESSYFLPSRENGVNDMYLHIGFRAPKGLARRERAALVWTILRMRHPLLMSNVEMRDYDDIQFVLTPPASVAHALEDARNNFDASSRSKDDLIDSFLNGPRTLSNQRLSYLYFSVPDDAGTSLPSPPLTPDPGSAKQLIESYVTCEWIVCATHFLGDGMALHQFANDYFSLFGSSKSDDELEAIMQDEWAMRWKKIPEECSVIPSSMEARFPPVVGGRFRRAVERIDFARNQEKSIGGHAFPRASGKPRHTIVPTVPFDATETTRMLKLCKARGVSISSVMESGAAHASIKSINHNRADLTSFIRMMYSALNMRPYLIANKSLYESYWFLAVGYFNVTLPGFLPSSNVDKTFWHRARSAKDQSSQAAKSRMVVSRSRLMSVERGQRARGWAKEDDAKANGTWQAPPASNKPKSSKPPSIATLGLSLLGNLDGMYKHSTYPDIQLHSLTTGSRQRPGGMLLFAYTFAGKLWVSLGYDENGFEQETIQTFWDNVLSGIREFLLV</sequence>
<evidence type="ECO:0008006" key="4">
    <source>
        <dbReference type="Google" id="ProtNLM"/>
    </source>
</evidence>
<feature type="region of interest" description="Disordered" evidence="1">
    <location>
        <begin position="1"/>
        <end position="34"/>
    </location>
</feature>
<feature type="compositionally biased region" description="Low complexity" evidence="1">
    <location>
        <begin position="448"/>
        <end position="461"/>
    </location>
</feature>
<dbReference type="InParanoid" id="A0A067P5B0"/>
<evidence type="ECO:0000313" key="3">
    <source>
        <dbReference type="Proteomes" id="UP000027073"/>
    </source>
</evidence>
<dbReference type="Proteomes" id="UP000027073">
    <property type="component" value="Unassembled WGS sequence"/>
</dbReference>
<dbReference type="OrthoDB" id="3355480at2759"/>
<dbReference type="HOGENOM" id="CLU_016660_0_0_1"/>
<dbReference type="Gene3D" id="3.30.559.10">
    <property type="entry name" value="Chloramphenicol acetyltransferase-like domain"/>
    <property type="match status" value="1"/>
</dbReference>
<reference evidence="3" key="1">
    <citation type="journal article" date="2014" name="Proc. Natl. Acad. Sci. U.S.A.">
        <title>Extensive sampling of basidiomycete genomes demonstrates inadequacy of the white-rot/brown-rot paradigm for wood decay fungi.</title>
        <authorList>
            <person name="Riley R."/>
            <person name="Salamov A.A."/>
            <person name="Brown D.W."/>
            <person name="Nagy L.G."/>
            <person name="Floudas D."/>
            <person name="Held B.W."/>
            <person name="Levasseur A."/>
            <person name="Lombard V."/>
            <person name="Morin E."/>
            <person name="Otillar R."/>
            <person name="Lindquist E.A."/>
            <person name="Sun H."/>
            <person name="LaButti K.M."/>
            <person name="Schmutz J."/>
            <person name="Jabbour D."/>
            <person name="Luo H."/>
            <person name="Baker S.E."/>
            <person name="Pisabarro A.G."/>
            <person name="Walton J.D."/>
            <person name="Blanchette R.A."/>
            <person name="Henrissat B."/>
            <person name="Martin F."/>
            <person name="Cullen D."/>
            <person name="Hibbett D.S."/>
            <person name="Grigoriev I.V."/>
        </authorList>
    </citation>
    <scope>NUCLEOTIDE SEQUENCE [LARGE SCALE GENOMIC DNA]</scope>
    <source>
        <strain evidence="3">PC15</strain>
    </source>
</reference>
<accession>A0A067P5B0</accession>
<dbReference type="Gene3D" id="3.30.559.30">
    <property type="entry name" value="Nonribosomal peptide synthetase, condensation domain"/>
    <property type="match status" value="1"/>
</dbReference>
<evidence type="ECO:0000313" key="2">
    <source>
        <dbReference type="EMBL" id="KDQ31081.1"/>
    </source>
</evidence>
<dbReference type="EMBL" id="KL198006">
    <property type="protein sequence ID" value="KDQ31081.1"/>
    <property type="molecule type" value="Genomic_DNA"/>
</dbReference>
<gene>
    <name evidence="2" type="ORF">PLEOSDRAFT_1111661</name>
</gene>
<dbReference type="STRING" id="1137138.A0A067P5B0"/>
<dbReference type="VEuPathDB" id="FungiDB:PLEOSDRAFT_1111661"/>
<feature type="region of interest" description="Disordered" evidence="1">
    <location>
        <begin position="427"/>
        <end position="461"/>
    </location>
</feature>
<proteinExistence type="predicted"/>
<organism evidence="2 3">
    <name type="scientific">Pleurotus ostreatus (strain PC15)</name>
    <name type="common">Oyster mushroom</name>
    <dbReference type="NCBI Taxonomy" id="1137138"/>
    <lineage>
        <taxon>Eukaryota</taxon>
        <taxon>Fungi</taxon>
        <taxon>Dikarya</taxon>
        <taxon>Basidiomycota</taxon>
        <taxon>Agaricomycotina</taxon>
        <taxon>Agaricomycetes</taxon>
        <taxon>Agaricomycetidae</taxon>
        <taxon>Agaricales</taxon>
        <taxon>Pleurotineae</taxon>
        <taxon>Pleurotaceae</taxon>
        <taxon>Pleurotus</taxon>
    </lineage>
</organism>
<dbReference type="InterPro" id="IPR023213">
    <property type="entry name" value="CAT-like_dom_sf"/>
</dbReference>
<feature type="compositionally biased region" description="Polar residues" evidence="1">
    <location>
        <begin position="1"/>
        <end position="26"/>
    </location>
</feature>
<name>A0A067P5B0_PLEO1</name>
<protein>
    <recommendedName>
        <fullName evidence="4">Alcohol acetyltransferase</fullName>
    </recommendedName>
</protein>